<evidence type="ECO:0000313" key="4">
    <source>
        <dbReference type="Proteomes" id="UP000234341"/>
    </source>
</evidence>
<proteinExistence type="inferred from homology"/>
<evidence type="ECO:0000256" key="1">
    <source>
        <dbReference type="ARBA" id="ARBA00006484"/>
    </source>
</evidence>
<dbReference type="AlphaFoldDB" id="A0A2N5CE93"/>
<dbReference type="PRINTS" id="PR00080">
    <property type="entry name" value="SDRFAMILY"/>
</dbReference>
<dbReference type="OrthoDB" id="9803333at2"/>
<dbReference type="RefSeq" id="WP_101681099.1">
    <property type="nucleotide sequence ID" value="NZ_PJRP01000003.1"/>
</dbReference>
<name>A0A2N5CE93_9BURK</name>
<dbReference type="EMBL" id="PJRP01000003">
    <property type="protein sequence ID" value="PLQ00528.1"/>
    <property type="molecule type" value="Genomic_DNA"/>
</dbReference>
<dbReference type="PRINTS" id="PR00081">
    <property type="entry name" value="GDHRDH"/>
</dbReference>
<evidence type="ECO:0000259" key="2">
    <source>
        <dbReference type="SMART" id="SM00822"/>
    </source>
</evidence>
<dbReference type="InterPro" id="IPR020904">
    <property type="entry name" value="Sc_DH/Rdtase_CS"/>
</dbReference>
<dbReference type="PANTHER" id="PTHR43975:SF2">
    <property type="entry name" value="EG:BACR7A4.14 PROTEIN-RELATED"/>
    <property type="match status" value="1"/>
</dbReference>
<comment type="caution">
    <text evidence="3">The sequence shown here is derived from an EMBL/GenBank/DDBJ whole genome shotgun (WGS) entry which is preliminary data.</text>
</comment>
<dbReference type="PANTHER" id="PTHR43975">
    <property type="entry name" value="ZGC:101858"/>
    <property type="match status" value="1"/>
</dbReference>
<feature type="domain" description="Ketoreductase" evidence="2">
    <location>
        <begin position="7"/>
        <end position="181"/>
    </location>
</feature>
<dbReference type="PROSITE" id="PS00061">
    <property type="entry name" value="ADH_SHORT"/>
    <property type="match status" value="1"/>
</dbReference>
<dbReference type="InterPro" id="IPR057326">
    <property type="entry name" value="KR_dom"/>
</dbReference>
<dbReference type="FunFam" id="3.40.50.720:FF:000084">
    <property type="entry name" value="Short-chain dehydrogenase reductase"/>
    <property type="match status" value="1"/>
</dbReference>
<dbReference type="Pfam" id="PF13561">
    <property type="entry name" value="adh_short_C2"/>
    <property type="match status" value="1"/>
</dbReference>
<comment type="similarity">
    <text evidence="1">Belongs to the short-chain dehydrogenases/reductases (SDR) family.</text>
</comment>
<sequence length="249" mass="25176">MGKLSGKVAVITGGNSGIGFAMASRFVAEGARVVIVGRRADAVEAAVAELGPQAIGLTGDLADLGTHDRVAALVADQFGGVDIYVANAGMNQITPSDAVSVDEYDVQFATNTRAVFFGVQKVAPHLRDGGAIVLVSSIASAKVLDGHAVYAGSKAAIEAFAQSWALEFKARGVRVNVISPGPVDTPILAKLGVAPAQRPGFEAAMADAIPLGRLGRAEEVAAAALLLASGEGSFITGVNLRVDGGIALT</sequence>
<dbReference type="Proteomes" id="UP000234341">
    <property type="component" value="Unassembled WGS sequence"/>
</dbReference>
<dbReference type="Gene3D" id="3.40.50.720">
    <property type="entry name" value="NAD(P)-binding Rossmann-like Domain"/>
    <property type="match status" value="1"/>
</dbReference>
<accession>A0A2N5CE93</accession>
<dbReference type="SUPFAM" id="SSF51735">
    <property type="entry name" value="NAD(P)-binding Rossmann-fold domains"/>
    <property type="match status" value="1"/>
</dbReference>
<dbReference type="InterPro" id="IPR002347">
    <property type="entry name" value="SDR_fam"/>
</dbReference>
<dbReference type="InterPro" id="IPR036291">
    <property type="entry name" value="NAD(P)-bd_dom_sf"/>
</dbReference>
<gene>
    <name evidence="3" type="ORF">CYJ10_08590</name>
</gene>
<evidence type="ECO:0000313" key="3">
    <source>
        <dbReference type="EMBL" id="PLQ00528.1"/>
    </source>
</evidence>
<protein>
    <submittedName>
        <fullName evidence="3">Short-chain dehydrogenase</fullName>
    </submittedName>
</protein>
<organism evidence="3 4">
    <name type="scientific">Cupriavidus pauculus</name>
    <dbReference type="NCBI Taxonomy" id="82633"/>
    <lineage>
        <taxon>Bacteria</taxon>
        <taxon>Pseudomonadati</taxon>
        <taxon>Pseudomonadota</taxon>
        <taxon>Betaproteobacteria</taxon>
        <taxon>Burkholderiales</taxon>
        <taxon>Burkholderiaceae</taxon>
        <taxon>Cupriavidus</taxon>
    </lineage>
</organism>
<dbReference type="CDD" id="cd05233">
    <property type="entry name" value="SDR_c"/>
    <property type="match status" value="1"/>
</dbReference>
<dbReference type="SMART" id="SM00822">
    <property type="entry name" value="PKS_KR"/>
    <property type="match status" value="1"/>
</dbReference>
<reference evidence="3 4" key="1">
    <citation type="submission" date="2017-12" db="EMBL/GenBank/DDBJ databases">
        <title>Genome sequence of the active heterotrophic nitrifier-denitrifier, Cupriavidus pauculus UM1.</title>
        <authorList>
            <person name="Putonti C."/>
            <person name="Castignetti D."/>
        </authorList>
    </citation>
    <scope>NUCLEOTIDE SEQUENCE [LARGE SCALE GENOMIC DNA]</scope>
    <source>
        <strain evidence="3 4">UM1</strain>
    </source>
</reference>